<proteinExistence type="predicted"/>
<accession>A0A2P4QM82</accession>
<keyword evidence="2" id="KW-1185">Reference proteome</keyword>
<evidence type="ECO:0000313" key="1">
    <source>
        <dbReference type="EMBL" id="POG78718.1"/>
    </source>
</evidence>
<dbReference type="Proteomes" id="UP000018888">
    <property type="component" value="Unassembled WGS sequence"/>
</dbReference>
<name>A0A2P4QM82_RHIID</name>
<dbReference type="EMBL" id="AUPC02000030">
    <property type="protein sequence ID" value="POG78718.1"/>
    <property type="molecule type" value="Genomic_DNA"/>
</dbReference>
<comment type="caution">
    <text evidence="1">The sequence shown here is derived from an EMBL/GenBank/DDBJ whole genome shotgun (WGS) entry which is preliminary data.</text>
</comment>
<reference evidence="1 2" key="2">
    <citation type="journal article" date="2018" name="New Phytol.">
        <title>High intraspecific genome diversity in the model arbuscular mycorrhizal symbiont Rhizophagus irregularis.</title>
        <authorList>
            <person name="Chen E.C.H."/>
            <person name="Morin E."/>
            <person name="Beaudet D."/>
            <person name="Noel J."/>
            <person name="Yildirir G."/>
            <person name="Ndikumana S."/>
            <person name="Charron P."/>
            <person name="St-Onge C."/>
            <person name="Giorgi J."/>
            <person name="Kruger M."/>
            <person name="Marton T."/>
            <person name="Ropars J."/>
            <person name="Grigoriev I.V."/>
            <person name="Hainaut M."/>
            <person name="Henrissat B."/>
            <person name="Roux C."/>
            <person name="Martin F."/>
            <person name="Corradi N."/>
        </authorList>
    </citation>
    <scope>NUCLEOTIDE SEQUENCE [LARGE SCALE GENOMIC DNA]</scope>
    <source>
        <strain evidence="1 2">DAOM 197198</strain>
    </source>
</reference>
<reference evidence="1 2" key="1">
    <citation type="journal article" date="2013" name="Proc. Natl. Acad. Sci. U.S.A.">
        <title>Genome of an arbuscular mycorrhizal fungus provides insight into the oldest plant symbiosis.</title>
        <authorList>
            <person name="Tisserant E."/>
            <person name="Malbreil M."/>
            <person name="Kuo A."/>
            <person name="Kohler A."/>
            <person name="Symeonidi A."/>
            <person name="Balestrini R."/>
            <person name="Charron P."/>
            <person name="Duensing N."/>
            <person name="Frei Dit Frey N."/>
            <person name="Gianinazzi-Pearson V."/>
            <person name="Gilbert L.B."/>
            <person name="Handa Y."/>
            <person name="Herr J.R."/>
            <person name="Hijri M."/>
            <person name="Koul R."/>
            <person name="Kawaguchi M."/>
            <person name="Krajinski F."/>
            <person name="Lammers P.J."/>
            <person name="Masclaux F.G."/>
            <person name="Murat C."/>
            <person name="Morin E."/>
            <person name="Ndikumana S."/>
            <person name="Pagni M."/>
            <person name="Petitpierre D."/>
            <person name="Requena N."/>
            <person name="Rosikiewicz P."/>
            <person name="Riley R."/>
            <person name="Saito K."/>
            <person name="San Clemente H."/>
            <person name="Shapiro H."/>
            <person name="van Tuinen D."/>
            <person name="Becard G."/>
            <person name="Bonfante P."/>
            <person name="Paszkowski U."/>
            <person name="Shachar-Hill Y.Y."/>
            <person name="Tuskan G.A."/>
            <person name="Young P.W."/>
            <person name="Sanders I.R."/>
            <person name="Henrissat B."/>
            <person name="Rensing S.A."/>
            <person name="Grigoriev I.V."/>
            <person name="Corradi N."/>
            <person name="Roux C."/>
            <person name="Martin F."/>
        </authorList>
    </citation>
    <scope>NUCLEOTIDE SEQUENCE [LARGE SCALE GENOMIC DNA]</scope>
    <source>
        <strain evidence="1 2">DAOM 197198</strain>
    </source>
</reference>
<dbReference type="VEuPathDB" id="FungiDB:RhiirFUN_005880"/>
<evidence type="ECO:0000313" key="2">
    <source>
        <dbReference type="Proteomes" id="UP000018888"/>
    </source>
</evidence>
<protein>
    <submittedName>
        <fullName evidence="1">Uncharacterized protein</fullName>
    </submittedName>
</protein>
<dbReference type="AlphaFoldDB" id="A0A2P4QM82"/>
<sequence length="130" mass="15455">MCNKAKTSWHKNSKRILLLTHQVKDLDFVEFPDEIHYRTVQTFEIERSMDQSFRTKYTAGQSGLLRLSEEFPDEIHYQTVRTLKLSESFQTKNMTRLLKWNEETLPGLPGLRNGHLKKKGMLPEVFYFFL</sequence>
<gene>
    <name evidence="1" type="ORF">GLOIN_2v1836687</name>
</gene>
<organism evidence="1 2">
    <name type="scientific">Rhizophagus irregularis (strain DAOM 181602 / DAOM 197198 / MUCL 43194)</name>
    <name type="common">Arbuscular mycorrhizal fungus</name>
    <name type="synonym">Glomus intraradices</name>
    <dbReference type="NCBI Taxonomy" id="747089"/>
    <lineage>
        <taxon>Eukaryota</taxon>
        <taxon>Fungi</taxon>
        <taxon>Fungi incertae sedis</taxon>
        <taxon>Mucoromycota</taxon>
        <taxon>Glomeromycotina</taxon>
        <taxon>Glomeromycetes</taxon>
        <taxon>Glomerales</taxon>
        <taxon>Glomeraceae</taxon>
        <taxon>Rhizophagus</taxon>
    </lineage>
</organism>